<feature type="non-terminal residue" evidence="2">
    <location>
        <position position="160"/>
    </location>
</feature>
<dbReference type="InterPro" id="IPR039913">
    <property type="entry name" value="RPAP1/Rba50"/>
</dbReference>
<accession>A0A2N1NYX9</accession>
<reference evidence="2 3" key="2">
    <citation type="submission" date="2017-10" db="EMBL/GenBank/DDBJ databases">
        <title>Extensive intraspecific genome diversity in a model arbuscular mycorrhizal fungus.</title>
        <authorList>
            <person name="Chen E.C.H."/>
            <person name="Morin E."/>
            <person name="Baudet D."/>
            <person name="Noel J."/>
            <person name="Ndikumana S."/>
            <person name="Charron P."/>
            <person name="St-Onge C."/>
            <person name="Giorgi J."/>
            <person name="Grigoriev I.V."/>
            <person name="Roux C."/>
            <person name="Martin F.M."/>
            <person name="Corradi N."/>
        </authorList>
    </citation>
    <scope>NUCLEOTIDE SEQUENCE [LARGE SCALE GENOMIC DNA]</scope>
    <source>
        <strain evidence="2 3">C2</strain>
    </source>
</reference>
<evidence type="ECO:0000259" key="1">
    <source>
        <dbReference type="Pfam" id="PF25766"/>
    </source>
</evidence>
<sequence>METCQDVARSSDVIDRNVERLVMNPAIVVLSIMKIFLLEGELYRNSNIEVWIDRILSRYTFGYGSEKERDAIVNLPEDSYSLEDAAKDVLTVPFYTFFTDFSAIYAAESFGHKSFAQCIIVPLSTIYPFDFKLLVWGDLFEVLSTINIKYEEVICLNPSF</sequence>
<name>A0A2N1NYX9_9GLOM</name>
<evidence type="ECO:0000313" key="3">
    <source>
        <dbReference type="Proteomes" id="UP000233469"/>
    </source>
</evidence>
<dbReference type="VEuPathDB" id="FungiDB:RhiirFUN_023685"/>
<protein>
    <recommendedName>
        <fullName evidence="1">RPAP1/MINIYO-like TPR repeats domain-containing protein</fullName>
    </recommendedName>
</protein>
<evidence type="ECO:0000313" key="2">
    <source>
        <dbReference type="EMBL" id="PKK79035.1"/>
    </source>
</evidence>
<feature type="domain" description="RPAP1/MINIYO-like TPR repeats" evidence="1">
    <location>
        <begin position="25"/>
        <end position="155"/>
    </location>
</feature>
<dbReference type="EMBL" id="LLXL01000059">
    <property type="protein sequence ID" value="PKK79035.1"/>
    <property type="molecule type" value="Genomic_DNA"/>
</dbReference>
<comment type="caution">
    <text evidence="2">The sequence shown here is derived from an EMBL/GenBank/DDBJ whole genome shotgun (WGS) entry which is preliminary data.</text>
</comment>
<dbReference type="VEuPathDB" id="FungiDB:RhiirA1_418279"/>
<dbReference type="Pfam" id="PF25766">
    <property type="entry name" value="TPR_RPAP1"/>
    <property type="match status" value="1"/>
</dbReference>
<organism evidence="2 3">
    <name type="scientific">Rhizophagus irregularis</name>
    <dbReference type="NCBI Taxonomy" id="588596"/>
    <lineage>
        <taxon>Eukaryota</taxon>
        <taxon>Fungi</taxon>
        <taxon>Fungi incertae sedis</taxon>
        <taxon>Mucoromycota</taxon>
        <taxon>Glomeromycotina</taxon>
        <taxon>Glomeromycetes</taxon>
        <taxon>Glomerales</taxon>
        <taxon>Glomeraceae</taxon>
        <taxon>Rhizophagus</taxon>
    </lineage>
</organism>
<proteinExistence type="predicted"/>
<reference evidence="2 3" key="1">
    <citation type="submission" date="2016-04" db="EMBL/GenBank/DDBJ databases">
        <title>Genome analyses suggest a sexual origin of heterokaryosis in a supposedly ancient asexual fungus.</title>
        <authorList>
            <person name="Ropars J."/>
            <person name="Sedzielewska K."/>
            <person name="Noel J."/>
            <person name="Charron P."/>
            <person name="Farinelli L."/>
            <person name="Marton T."/>
            <person name="Kruger M."/>
            <person name="Pelin A."/>
            <person name="Brachmann A."/>
            <person name="Corradi N."/>
        </authorList>
    </citation>
    <scope>NUCLEOTIDE SEQUENCE [LARGE SCALE GENOMIC DNA]</scope>
    <source>
        <strain evidence="2 3">C2</strain>
    </source>
</reference>
<gene>
    <name evidence="2" type="ORF">RhiirC2_728257</name>
</gene>
<dbReference type="PANTHER" id="PTHR21483:SF18">
    <property type="entry name" value="RNA POLYMERASE II-ASSOCIATED PROTEIN 1"/>
    <property type="match status" value="1"/>
</dbReference>
<dbReference type="VEuPathDB" id="FungiDB:FUN_003209"/>
<dbReference type="AlphaFoldDB" id="A0A2N1NYX9"/>
<dbReference type="InterPro" id="IPR057989">
    <property type="entry name" value="TPR_RPAP1/MINIYO-like"/>
</dbReference>
<dbReference type="GO" id="GO:0006366">
    <property type="term" value="P:transcription by RNA polymerase II"/>
    <property type="evidence" value="ECO:0007669"/>
    <property type="project" value="InterPro"/>
</dbReference>
<dbReference type="Proteomes" id="UP000233469">
    <property type="component" value="Unassembled WGS sequence"/>
</dbReference>
<dbReference type="PANTHER" id="PTHR21483">
    <property type="entry name" value="RNA POLYMERASE II-ASSOCIATED PROTEIN 1"/>
    <property type="match status" value="1"/>
</dbReference>